<dbReference type="InterPro" id="IPR036480">
    <property type="entry name" value="CarbP_synth_ssu_N_sf"/>
</dbReference>
<evidence type="ECO:0000313" key="14">
    <source>
        <dbReference type="EMBL" id="CAI8007823.1"/>
    </source>
</evidence>
<dbReference type="GO" id="GO:0004151">
    <property type="term" value="F:dihydroorotase activity"/>
    <property type="evidence" value="ECO:0007669"/>
    <property type="project" value="InterPro"/>
</dbReference>
<evidence type="ECO:0000256" key="7">
    <source>
        <dbReference type="ARBA" id="ARBA00022741"/>
    </source>
</evidence>
<evidence type="ECO:0000256" key="1">
    <source>
        <dbReference type="ARBA" id="ARBA00001947"/>
    </source>
</evidence>
<keyword evidence="11" id="KW-0665">Pyrimidine biosynthesis</keyword>
<dbReference type="InterPro" id="IPR011059">
    <property type="entry name" value="Metal-dep_hydrolase_composite"/>
</dbReference>
<dbReference type="PROSITE" id="PS51273">
    <property type="entry name" value="GATASE_TYPE_1"/>
    <property type="match status" value="1"/>
</dbReference>
<dbReference type="Proteomes" id="UP001174909">
    <property type="component" value="Unassembled WGS sequence"/>
</dbReference>
<dbReference type="InterPro" id="IPR050138">
    <property type="entry name" value="DHOase/Allantoinase_Hydrolase"/>
</dbReference>
<dbReference type="GO" id="GO:0006541">
    <property type="term" value="P:glutamine metabolic process"/>
    <property type="evidence" value="ECO:0007669"/>
    <property type="project" value="InterPro"/>
</dbReference>
<dbReference type="InterPro" id="IPR004722">
    <property type="entry name" value="DHOase"/>
</dbReference>
<dbReference type="CDD" id="cd01317">
    <property type="entry name" value="DHOase_IIa"/>
    <property type="match status" value="1"/>
</dbReference>
<dbReference type="Pfam" id="PF12890">
    <property type="entry name" value="DHOase"/>
    <property type="match status" value="1"/>
</dbReference>
<dbReference type="PRINTS" id="PR00099">
    <property type="entry name" value="CPSGATASE"/>
</dbReference>
<comment type="cofactor">
    <cofactor evidence="1">
        <name>Zn(2+)</name>
        <dbReference type="ChEBI" id="CHEBI:29105"/>
    </cofactor>
</comment>
<evidence type="ECO:0000256" key="3">
    <source>
        <dbReference type="ARBA" id="ARBA00005077"/>
    </source>
</evidence>
<evidence type="ECO:0000313" key="15">
    <source>
        <dbReference type="Proteomes" id="UP001174909"/>
    </source>
</evidence>
<keyword evidence="15" id="KW-1185">Reference proteome</keyword>
<dbReference type="GO" id="GO:0004038">
    <property type="term" value="F:allantoinase activity"/>
    <property type="evidence" value="ECO:0007669"/>
    <property type="project" value="TreeGrafter"/>
</dbReference>
<evidence type="ECO:0000256" key="8">
    <source>
        <dbReference type="ARBA" id="ARBA00022801"/>
    </source>
</evidence>
<keyword evidence="6" id="KW-0479">Metal-binding</keyword>
<dbReference type="PRINTS" id="PR00096">
    <property type="entry name" value="GATASE"/>
</dbReference>
<dbReference type="EMBL" id="CASHTH010000800">
    <property type="protein sequence ID" value="CAI8007823.1"/>
    <property type="molecule type" value="Genomic_DNA"/>
</dbReference>
<dbReference type="InterPro" id="IPR002195">
    <property type="entry name" value="Dihydroorotase_CS"/>
</dbReference>
<evidence type="ECO:0000256" key="6">
    <source>
        <dbReference type="ARBA" id="ARBA00022723"/>
    </source>
</evidence>
<keyword evidence="8" id="KW-0378">Hydrolase</keyword>
<evidence type="ECO:0000256" key="12">
    <source>
        <dbReference type="ARBA" id="ARBA00049285"/>
    </source>
</evidence>
<reference evidence="14" key="1">
    <citation type="submission" date="2023-03" db="EMBL/GenBank/DDBJ databases">
        <authorList>
            <person name="Steffen K."/>
            <person name="Cardenas P."/>
        </authorList>
    </citation>
    <scope>NUCLEOTIDE SEQUENCE</scope>
</reference>
<keyword evidence="7" id="KW-0547">Nucleotide-binding</keyword>
<dbReference type="SMART" id="SM01097">
    <property type="entry name" value="CPSase_sm_chain"/>
    <property type="match status" value="1"/>
</dbReference>
<dbReference type="SUPFAM" id="SSF51556">
    <property type="entry name" value="Metallo-dependent hydrolases"/>
    <property type="match status" value="1"/>
</dbReference>
<dbReference type="InterPro" id="IPR006274">
    <property type="entry name" value="CarbamoylP_synth_ssu"/>
</dbReference>
<dbReference type="SUPFAM" id="SSF52021">
    <property type="entry name" value="Carbamoyl phosphate synthetase, small subunit N-terminal domain"/>
    <property type="match status" value="1"/>
</dbReference>
<dbReference type="FunFam" id="3.50.30.20:FF:000001">
    <property type="entry name" value="Carbamoyl-phosphate synthase small chain"/>
    <property type="match status" value="1"/>
</dbReference>
<dbReference type="InterPro" id="IPR017926">
    <property type="entry name" value="GATASE"/>
</dbReference>
<comment type="pathway">
    <text evidence="3">Amino-acid biosynthesis; L-arginine biosynthesis; carbamoyl phosphate from bicarbonate: step 1/1.</text>
</comment>
<dbReference type="EC" id="6.3.5.5" evidence="4"/>
<dbReference type="Gene3D" id="3.50.30.20">
    <property type="entry name" value="Carbamoyl-phosphate synthase small subunit, N-terminal domain"/>
    <property type="match status" value="1"/>
</dbReference>
<dbReference type="InterPro" id="IPR024403">
    <property type="entry name" value="DHOase_cat"/>
</dbReference>
<dbReference type="Pfam" id="PF00988">
    <property type="entry name" value="CPSase_sm_chain"/>
    <property type="match status" value="1"/>
</dbReference>
<dbReference type="SUPFAM" id="SSF52317">
    <property type="entry name" value="Class I glutamine amidotransferase-like"/>
    <property type="match status" value="1"/>
</dbReference>
<dbReference type="GO" id="GO:0005737">
    <property type="term" value="C:cytoplasm"/>
    <property type="evidence" value="ECO:0007669"/>
    <property type="project" value="TreeGrafter"/>
</dbReference>
<keyword evidence="5" id="KW-0436">Ligase</keyword>
<evidence type="ECO:0000256" key="9">
    <source>
        <dbReference type="ARBA" id="ARBA00022840"/>
    </source>
</evidence>
<name>A0AA35W4H7_GEOBA</name>
<dbReference type="GO" id="GO:0006207">
    <property type="term" value="P:'de novo' pyrimidine nucleobase biosynthetic process"/>
    <property type="evidence" value="ECO:0007669"/>
    <property type="project" value="InterPro"/>
</dbReference>
<dbReference type="PRINTS" id="PR00097">
    <property type="entry name" value="ANTSNTHASEII"/>
</dbReference>
<gene>
    <name evidence="14" type="ORF">GBAR_LOCUS5406</name>
</gene>
<dbReference type="GO" id="GO:0006221">
    <property type="term" value="P:pyrimidine nucleotide biosynthetic process"/>
    <property type="evidence" value="ECO:0007669"/>
    <property type="project" value="UniProtKB-KW"/>
</dbReference>
<dbReference type="InterPro" id="IPR002474">
    <property type="entry name" value="CarbamoylP_synth_ssu_N"/>
</dbReference>
<evidence type="ECO:0000256" key="11">
    <source>
        <dbReference type="ARBA" id="ARBA00022975"/>
    </source>
</evidence>
<comment type="catalytic activity">
    <reaction evidence="12">
        <text>L-glutamine + H2O = L-glutamate + NH4(+)</text>
        <dbReference type="Rhea" id="RHEA:15889"/>
        <dbReference type="ChEBI" id="CHEBI:15377"/>
        <dbReference type="ChEBI" id="CHEBI:28938"/>
        <dbReference type="ChEBI" id="CHEBI:29985"/>
        <dbReference type="ChEBI" id="CHEBI:58359"/>
    </reaction>
</comment>
<evidence type="ECO:0000259" key="13">
    <source>
        <dbReference type="SMART" id="SM01097"/>
    </source>
</evidence>
<organism evidence="14 15">
    <name type="scientific">Geodia barretti</name>
    <name type="common">Barrett's horny sponge</name>
    <dbReference type="NCBI Taxonomy" id="519541"/>
    <lineage>
        <taxon>Eukaryota</taxon>
        <taxon>Metazoa</taxon>
        <taxon>Porifera</taxon>
        <taxon>Demospongiae</taxon>
        <taxon>Heteroscleromorpha</taxon>
        <taxon>Tetractinellida</taxon>
        <taxon>Astrophorina</taxon>
        <taxon>Geodiidae</taxon>
        <taxon>Geodia</taxon>
    </lineage>
</organism>
<dbReference type="Gene3D" id="3.40.50.880">
    <property type="match status" value="1"/>
</dbReference>
<comment type="pathway">
    <text evidence="2">Pyrimidine metabolism; UMP biosynthesis via de novo pathway; (S)-dihydroorotate from bicarbonate: step 1/3.</text>
</comment>
<dbReference type="NCBIfam" id="TIGR00857">
    <property type="entry name" value="pyrC_multi"/>
    <property type="match status" value="1"/>
</dbReference>
<dbReference type="GO" id="GO:0004088">
    <property type="term" value="F:carbamoyl-phosphate synthase (glutamine-hydrolyzing) activity"/>
    <property type="evidence" value="ECO:0007669"/>
    <property type="project" value="UniProtKB-EC"/>
</dbReference>
<dbReference type="NCBIfam" id="NF009475">
    <property type="entry name" value="PRK12838.1"/>
    <property type="match status" value="1"/>
</dbReference>
<dbReference type="NCBIfam" id="TIGR01368">
    <property type="entry name" value="CPSaseIIsmall"/>
    <property type="match status" value="1"/>
</dbReference>
<dbReference type="GO" id="GO:0006145">
    <property type="term" value="P:purine nucleobase catabolic process"/>
    <property type="evidence" value="ECO:0007669"/>
    <property type="project" value="TreeGrafter"/>
</dbReference>
<dbReference type="SUPFAM" id="SSF51338">
    <property type="entry name" value="Composite domain of metallo-dependent hydrolases"/>
    <property type="match status" value="1"/>
</dbReference>
<evidence type="ECO:0000256" key="5">
    <source>
        <dbReference type="ARBA" id="ARBA00022598"/>
    </source>
</evidence>
<dbReference type="PROSITE" id="PS00483">
    <property type="entry name" value="DIHYDROOROTASE_2"/>
    <property type="match status" value="1"/>
</dbReference>
<evidence type="ECO:0000256" key="4">
    <source>
        <dbReference type="ARBA" id="ARBA00012738"/>
    </source>
</evidence>
<comment type="caution">
    <text evidence="14">The sequence shown here is derived from an EMBL/GenBank/DDBJ whole genome shotgun (WGS) entry which is preliminary data.</text>
</comment>
<dbReference type="InterPro" id="IPR029062">
    <property type="entry name" value="Class_I_gatase-like"/>
</dbReference>
<dbReference type="Pfam" id="PF00117">
    <property type="entry name" value="GATase"/>
    <property type="match status" value="1"/>
</dbReference>
<evidence type="ECO:0000256" key="10">
    <source>
        <dbReference type="ARBA" id="ARBA00022962"/>
    </source>
</evidence>
<proteinExistence type="predicted"/>
<sequence length="610" mass="65652">MPNTNPTMDTASTLEYVLRKARDEAAVRVLPIGCVTKQSKGAELAEMGELAEAGAIGFSDDGNPVVNSNIMRQALSYSSALGLPIINHCEEPSLFHGGSMNEGWISNRLGIKGIPNSAEDIMVARDINLAELTGGRYHVAHLSTAGALELVRRAKERGMKNVTAEVTPHHLTLTDEAILGRTADGSNGSGAYAPLTSAAYDTTAKVNPPLREQADMEAMIQGLRDGVIDLIATDHAPHNRTDKECTFHEAAFGISTLETALGQLMALVHSGAIDLPLLIEKMTLAPARFLRRTDIGTLKQGAPADITIINPETEWVVDTAQFASKAMPQTKPAHLVLEDGSTYRGYAFGAQTSAHGEVVFATSMTGYQEMLTDPSFAGQIVVPTYPLMGNYGINSRDIESRRVQVSGFVVREHSLRPSHSMSDMTLDAYLQSEGIAGISGVDTRAITRRLRTQGVMMGAIGVDESPEATLARLEEIPAYGDLDFVRQVTTKSAYDWDSPLWQKPAPETTRRVLVSDFGLKYNILRMLRSRGCEVIAMPATASAQDIIDRNPDGVMLSPGPGDPELLDYAVETTKGLLGRLPVFGICLGNQVVGRAVGGGTFKLKFGSSRR</sequence>
<dbReference type="InterPro" id="IPR032466">
    <property type="entry name" value="Metal_Hydrolase"/>
</dbReference>
<keyword evidence="9" id="KW-0067">ATP-binding</keyword>
<dbReference type="PANTHER" id="PTHR43668">
    <property type="entry name" value="ALLANTOINASE"/>
    <property type="match status" value="1"/>
</dbReference>
<dbReference type="GO" id="GO:0005524">
    <property type="term" value="F:ATP binding"/>
    <property type="evidence" value="ECO:0007669"/>
    <property type="project" value="UniProtKB-KW"/>
</dbReference>
<keyword evidence="10" id="KW-0315">Glutamine amidotransferase</keyword>
<dbReference type="GO" id="GO:0046872">
    <property type="term" value="F:metal ion binding"/>
    <property type="evidence" value="ECO:0007669"/>
    <property type="project" value="UniProtKB-KW"/>
</dbReference>
<evidence type="ECO:0000256" key="2">
    <source>
        <dbReference type="ARBA" id="ARBA00004812"/>
    </source>
</evidence>
<dbReference type="Gene3D" id="2.30.40.10">
    <property type="entry name" value="Urease, subunit C, domain 1"/>
    <property type="match status" value="1"/>
</dbReference>
<dbReference type="Gene3D" id="3.20.20.140">
    <property type="entry name" value="Metal-dependent hydrolases"/>
    <property type="match status" value="1"/>
</dbReference>
<feature type="domain" description="Carbamoyl-phosphate synthase small subunit N-terminal" evidence="13">
    <location>
        <begin position="331"/>
        <end position="461"/>
    </location>
</feature>
<accession>A0AA35W4H7</accession>
<dbReference type="AlphaFoldDB" id="A0AA35W4H7"/>
<protein>
    <recommendedName>
        <fullName evidence="4">carbamoyl-phosphate synthase (glutamine-hydrolyzing)</fullName>
        <ecNumber evidence="4">6.3.5.5</ecNumber>
    </recommendedName>
</protein>
<dbReference type="PANTHER" id="PTHR43668:SF2">
    <property type="entry name" value="ALLANTOINASE"/>
    <property type="match status" value="1"/>
</dbReference>